<dbReference type="Pfam" id="PF12725">
    <property type="entry name" value="DUF3810"/>
    <property type="match status" value="1"/>
</dbReference>
<feature type="transmembrane region" description="Helical" evidence="1">
    <location>
        <begin position="94"/>
        <end position="114"/>
    </location>
</feature>
<dbReference type="EMBL" id="CP033923">
    <property type="protein sequence ID" value="AZA92261.1"/>
    <property type="molecule type" value="Genomic_DNA"/>
</dbReference>
<keyword evidence="1" id="KW-1133">Transmembrane helix</keyword>
<dbReference type="KEGG" id="cnk:EG343_17380"/>
<dbReference type="Proteomes" id="UP000278288">
    <property type="component" value="Chromosome"/>
</dbReference>
<name>A0AAD0YKN6_CHRNA</name>
<evidence type="ECO:0000313" key="2">
    <source>
        <dbReference type="EMBL" id="AZA92261.1"/>
    </source>
</evidence>
<dbReference type="AlphaFoldDB" id="A0AAD0YKN6"/>
<keyword evidence="1" id="KW-0812">Transmembrane</keyword>
<keyword evidence="3" id="KW-1185">Reference proteome</keyword>
<dbReference type="InterPro" id="IPR024294">
    <property type="entry name" value="DUF3810"/>
</dbReference>
<evidence type="ECO:0000313" key="3">
    <source>
        <dbReference type="Proteomes" id="UP000278288"/>
    </source>
</evidence>
<reference evidence="2 3" key="1">
    <citation type="submission" date="2018-11" db="EMBL/GenBank/DDBJ databases">
        <title>Proposal to divide the Flavobacteriaceae and reorganize its genera based on Amino Acid Identity values calculated from whole genome sequences.</title>
        <authorList>
            <person name="Nicholson A.C."/>
            <person name="Gulvik C.A."/>
            <person name="Whitney A.M."/>
            <person name="Humrighouse B.W."/>
            <person name="Bell M."/>
            <person name="Holmes B."/>
            <person name="Steigerwalt A.G."/>
            <person name="Villarma A."/>
            <person name="Sheth M."/>
            <person name="Batra D."/>
            <person name="Pryor J."/>
            <person name="Bernardet J.-F."/>
            <person name="Hugo C."/>
            <person name="Kampfer P."/>
            <person name="Newman J."/>
            <person name="McQuiston J.R."/>
        </authorList>
    </citation>
    <scope>NUCLEOTIDE SEQUENCE [LARGE SCALE GENOMIC DNA]</scope>
    <source>
        <strain evidence="2 3">G0041</strain>
    </source>
</reference>
<gene>
    <name evidence="2" type="ORF">EG343_17380</name>
</gene>
<sequence>MHTKNRLPIYKKKRFWAGVLLAQFLLFYGFSKSLLMISFFEKFFEFQKRLHQMIFSGLSFSVGDIIYVVLGIVLLYSLIALFKKKNRNTSLLRILIIVNIFYFTYQIFWGMLYFQTPIIKKLSSQDTPDLNKAKKLALHYLEKCKLTRASIHEDHNGIFIVTNLRAVQQEILFRQTQLPKYISDKKAPQILSIKPSLFKNVMNFTGILGYYNPFTAEAQYNAELPHTFIPFTTAHESSHQLGFAREQEANFIGYLIGVHSSNSELRYSTEYFTLKSLLHFIVDKDPEFVKSVIQNYSPGMKRDQAYEKSFVLRHQGWLDNFFGFTNNLFLKSNQQEGSVTYSYFIDLLLNYENRHKKRIVSGDTILKTQMMKKNLLP</sequence>
<keyword evidence="1" id="KW-0472">Membrane</keyword>
<feature type="transmembrane region" description="Helical" evidence="1">
    <location>
        <begin position="55"/>
        <end position="82"/>
    </location>
</feature>
<accession>A0AAD0YKN6</accession>
<organism evidence="2 3">
    <name type="scientific">Chryseobacterium nakagawai</name>
    <dbReference type="NCBI Taxonomy" id="1241982"/>
    <lineage>
        <taxon>Bacteria</taxon>
        <taxon>Pseudomonadati</taxon>
        <taxon>Bacteroidota</taxon>
        <taxon>Flavobacteriia</taxon>
        <taxon>Flavobacteriales</taxon>
        <taxon>Weeksellaceae</taxon>
        <taxon>Chryseobacterium group</taxon>
        <taxon>Chryseobacterium</taxon>
    </lineage>
</organism>
<proteinExistence type="predicted"/>
<evidence type="ECO:0000256" key="1">
    <source>
        <dbReference type="SAM" id="Phobius"/>
    </source>
</evidence>
<protein>
    <submittedName>
        <fullName evidence="2">DUF3810 domain-containing protein</fullName>
    </submittedName>
</protein>